<comment type="caution">
    <text evidence="2">The sequence shown here is derived from an EMBL/GenBank/DDBJ whole genome shotgun (WGS) entry which is preliminary data.</text>
</comment>
<proteinExistence type="predicted"/>
<evidence type="ECO:0000256" key="1">
    <source>
        <dbReference type="SAM" id="SignalP"/>
    </source>
</evidence>
<dbReference type="Proteomes" id="UP000077763">
    <property type="component" value="Unassembled WGS sequence"/>
</dbReference>
<gene>
    <name evidence="2" type="ORF">A1332_18325</name>
    <name evidence="3" type="ORF">A1353_00735</name>
</gene>
<protein>
    <recommendedName>
        <fullName evidence="6">Transmembrane protein</fullName>
    </recommendedName>
</protein>
<sequence>MPGKLARVGLFLWALLSSLGPAAAADDALNAKTKANYLFNFTKFVEWPALMNDTLHVCIVGAEPIVNLLSDLASRDTKGHLLQIWSGIDDPQVCQILYIDHDAPELQALTHQVRGNQILTVSDAEGFAGRGGCIGFYSENGQIKLEINPDAVRSAQLKVNALLMEIARIVR</sequence>
<dbReference type="Proteomes" id="UP000078090">
    <property type="component" value="Unassembled WGS sequence"/>
</dbReference>
<keyword evidence="1" id="KW-0732">Signal</keyword>
<reference evidence="4" key="1">
    <citation type="submission" date="2016-03" db="EMBL/GenBank/DDBJ databases">
        <authorList>
            <person name="Heylen K."/>
            <person name="De Vos P."/>
            <person name="Vekeman B."/>
        </authorList>
    </citation>
    <scope>NUCLEOTIDE SEQUENCE [LARGE SCALE GENOMIC DNA]</scope>
    <source>
        <strain evidence="4">R-45371</strain>
    </source>
</reference>
<reference evidence="2 5" key="2">
    <citation type="submission" date="2016-03" db="EMBL/GenBank/DDBJ databases">
        <authorList>
            <person name="Ploux O."/>
        </authorList>
    </citation>
    <scope>NUCLEOTIDE SEQUENCE [LARGE SCALE GENOMIC DNA]</scope>
    <source>
        <strain evidence="2 5">R-45363</strain>
        <strain evidence="3">R-45371</strain>
    </source>
</reference>
<evidence type="ECO:0000313" key="5">
    <source>
        <dbReference type="Proteomes" id="UP000078090"/>
    </source>
</evidence>
<dbReference type="Pfam" id="PF13689">
    <property type="entry name" value="DUF4154"/>
    <property type="match status" value="1"/>
</dbReference>
<dbReference type="InterPro" id="IPR025293">
    <property type="entry name" value="YfiR/HmsC-like"/>
</dbReference>
<organism evidence="2 5">
    <name type="scientific">Methylomonas methanica</name>
    <dbReference type="NCBI Taxonomy" id="421"/>
    <lineage>
        <taxon>Bacteria</taxon>
        <taxon>Pseudomonadati</taxon>
        <taxon>Pseudomonadota</taxon>
        <taxon>Gammaproteobacteria</taxon>
        <taxon>Methylococcales</taxon>
        <taxon>Methylococcaceae</taxon>
        <taxon>Methylomonas</taxon>
    </lineage>
</organism>
<evidence type="ECO:0000313" key="3">
    <source>
        <dbReference type="EMBL" id="OAI01778.1"/>
    </source>
</evidence>
<dbReference type="AlphaFoldDB" id="A0A177M541"/>
<dbReference type="RefSeq" id="WP_064009757.1">
    <property type="nucleotide sequence ID" value="NZ_LUUG01000095.1"/>
</dbReference>
<dbReference type="EMBL" id="LUUH01000066">
    <property type="protein sequence ID" value="OAI01778.1"/>
    <property type="molecule type" value="Genomic_DNA"/>
</dbReference>
<dbReference type="EMBL" id="LUUG01000095">
    <property type="protein sequence ID" value="OAI00837.1"/>
    <property type="molecule type" value="Genomic_DNA"/>
</dbReference>
<name>A0A177M541_METMH</name>
<feature type="chain" id="PRO_5013479583" description="Transmembrane protein" evidence="1">
    <location>
        <begin position="25"/>
        <end position="171"/>
    </location>
</feature>
<evidence type="ECO:0008006" key="6">
    <source>
        <dbReference type="Google" id="ProtNLM"/>
    </source>
</evidence>
<dbReference type="OrthoDB" id="277577at2"/>
<feature type="signal peptide" evidence="1">
    <location>
        <begin position="1"/>
        <end position="24"/>
    </location>
</feature>
<evidence type="ECO:0000313" key="4">
    <source>
        <dbReference type="Proteomes" id="UP000077763"/>
    </source>
</evidence>
<evidence type="ECO:0000313" key="2">
    <source>
        <dbReference type="EMBL" id="OAI00837.1"/>
    </source>
</evidence>
<accession>A0A177M541</accession>